<sequence length="235" mass="23526">MNERPAAPGSDDENPATPGSDDVEVPAWILDLVPVADLARNHLRASLWTAVVVVLAIVGGACLSTGTSGLTTTLLPVSGVTGLLLAGVVTGRLRRSGPTPTSPGESTAPLRPGGRTLAALLVLDIVGTALGLVVLAAAALCGIDGALVGAALLVGVLIAVGTAGVLVDELFPGWRLRWFGGTGTAALLVLLASGGVLALGRGLWWLVLGLAVVADLAGLLALRAGRRRDLADPAR</sequence>
<dbReference type="AlphaFoldDB" id="A0A7T0LKK2"/>
<keyword evidence="4" id="KW-1185">Reference proteome</keyword>
<dbReference type="EMBL" id="CP063989">
    <property type="protein sequence ID" value="QPL05479.1"/>
    <property type="molecule type" value="Genomic_DNA"/>
</dbReference>
<feature type="transmembrane region" description="Helical" evidence="2">
    <location>
        <begin position="146"/>
        <end position="166"/>
    </location>
</feature>
<feature type="transmembrane region" description="Helical" evidence="2">
    <location>
        <begin position="73"/>
        <end position="93"/>
    </location>
</feature>
<dbReference type="KEGG" id="arep:ID810_00265"/>
<feature type="transmembrane region" description="Helical" evidence="2">
    <location>
        <begin position="203"/>
        <end position="222"/>
    </location>
</feature>
<keyword evidence="2" id="KW-1133">Transmembrane helix</keyword>
<protein>
    <submittedName>
        <fullName evidence="3">Uncharacterized protein</fullName>
    </submittedName>
</protein>
<evidence type="ECO:0000256" key="2">
    <source>
        <dbReference type="SAM" id="Phobius"/>
    </source>
</evidence>
<feature type="region of interest" description="Disordered" evidence="1">
    <location>
        <begin position="1"/>
        <end position="21"/>
    </location>
</feature>
<evidence type="ECO:0000313" key="3">
    <source>
        <dbReference type="EMBL" id="QPL05479.1"/>
    </source>
</evidence>
<organism evidence="3 4">
    <name type="scientific">Actinomyces respiraculi</name>
    <dbReference type="NCBI Taxonomy" id="2744574"/>
    <lineage>
        <taxon>Bacteria</taxon>
        <taxon>Bacillati</taxon>
        <taxon>Actinomycetota</taxon>
        <taxon>Actinomycetes</taxon>
        <taxon>Actinomycetales</taxon>
        <taxon>Actinomycetaceae</taxon>
        <taxon>Actinomyces</taxon>
    </lineage>
</organism>
<keyword evidence="2" id="KW-0812">Transmembrane</keyword>
<name>A0A7T0LKK2_9ACTO</name>
<dbReference type="Proteomes" id="UP000594637">
    <property type="component" value="Chromosome"/>
</dbReference>
<proteinExistence type="predicted"/>
<feature type="transmembrane region" description="Helical" evidence="2">
    <location>
        <begin position="117"/>
        <end position="140"/>
    </location>
</feature>
<reference evidence="3 4" key="1">
    <citation type="submission" date="2020-11" db="EMBL/GenBank/DDBJ databases">
        <title>Actinomyces sp. ZJ750.</title>
        <authorList>
            <person name="Zhou J."/>
        </authorList>
    </citation>
    <scope>NUCLEOTIDE SEQUENCE [LARGE SCALE GENOMIC DNA]</scope>
    <source>
        <strain evidence="3 4">ZJ750</strain>
    </source>
</reference>
<dbReference type="RefSeq" id="WP_166857526.1">
    <property type="nucleotide sequence ID" value="NZ_CP063989.1"/>
</dbReference>
<feature type="transmembrane region" description="Helical" evidence="2">
    <location>
        <begin position="178"/>
        <end position="197"/>
    </location>
</feature>
<evidence type="ECO:0000313" key="4">
    <source>
        <dbReference type="Proteomes" id="UP000594637"/>
    </source>
</evidence>
<evidence type="ECO:0000256" key="1">
    <source>
        <dbReference type="SAM" id="MobiDB-lite"/>
    </source>
</evidence>
<gene>
    <name evidence="3" type="ORF">ID810_00265</name>
</gene>
<feature type="transmembrane region" description="Helical" evidence="2">
    <location>
        <begin position="47"/>
        <end position="67"/>
    </location>
</feature>
<keyword evidence="2" id="KW-0472">Membrane</keyword>
<accession>A0A7T0LKK2</accession>